<dbReference type="Pfam" id="PF00437">
    <property type="entry name" value="T2SSE"/>
    <property type="match status" value="1"/>
</dbReference>
<dbReference type="GO" id="GO:0016887">
    <property type="term" value="F:ATP hydrolysis activity"/>
    <property type="evidence" value="ECO:0007669"/>
    <property type="project" value="InterPro"/>
</dbReference>
<dbReference type="Proteomes" id="UP000481643">
    <property type="component" value="Unassembled WGS sequence"/>
</dbReference>
<gene>
    <name evidence="3" type="ORF">F9L08_26325</name>
</gene>
<dbReference type="InterPro" id="IPR001482">
    <property type="entry name" value="T2SS/T4SS_dom"/>
</dbReference>
<accession>A0A6L3Y560</accession>
<dbReference type="Gene3D" id="3.30.450.90">
    <property type="match status" value="1"/>
</dbReference>
<feature type="domain" description="Bacterial type II secretion system protein E" evidence="2">
    <location>
        <begin position="39"/>
        <end position="326"/>
    </location>
</feature>
<dbReference type="InterPro" id="IPR050921">
    <property type="entry name" value="T4SS_GSP_E_ATPase"/>
</dbReference>
<dbReference type="SUPFAM" id="SSF52540">
    <property type="entry name" value="P-loop containing nucleoside triphosphate hydrolases"/>
    <property type="match status" value="1"/>
</dbReference>
<dbReference type="EMBL" id="WBVX01000046">
    <property type="protein sequence ID" value="KAB2676512.1"/>
    <property type="molecule type" value="Genomic_DNA"/>
</dbReference>
<dbReference type="PANTHER" id="PTHR30486">
    <property type="entry name" value="TWITCHING MOTILITY PROTEIN PILT"/>
    <property type="match status" value="1"/>
</dbReference>
<reference evidence="3 4" key="1">
    <citation type="submission" date="2019-09" db="EMBL/GenBank/DDBJ databases">
        <title>Taxonomic organization of the family Brucellaceae based on a phylogenomic approach.</title>
        <authorList>
            <person name="Leclercq S."/>
            <person name="Cloeckaert A."/>
            <person name="Zygmunt M.S."/>
        </authorList>
    </citation>
    <scope>NUCLEOTIDE SEQUENCE [LARGE SCALE GENOMIC DNA]</scope>
    <source>
        <strain evidence="3 4">WS1830</strain>
    </source>
</reference>
<evidence type="ECO:0000259" key="2">
    <source>
        <dbReference type="Pfam" id="PF00437"/>
    </source>
</evidence>
<comment type="caution">
    <text evidence="3">The sequence shown here is derived from an EMBL/GenBank/DDBJ whole genome shotgun (WGS) entry which is preliminary data.</text>
</comment>
<dbReference type="RefSeq" id="WP_151653965.1">
    <property type="nucleotide sequence ID" value="NZ_WBVX01000046.1"/>
</dbReference>
<organism evidence="3 4">
    <name type="scientific">Brucella tritici</name>
    <dbReference type="NCBI Taxonomy" id="94626"/>
    <lineage>
        <taxon>Bacteria</taxon>
        <taxon>Pseudomonadati</taxon>
        <taxon>Pseudomonadota</taxon>
        <taxon>Alphaproteobacteria</taxon>
        <taxon>Hyphomicrobiales</taxon>
        <taxon>Brucellaceae</taxon>
        <taxon>Brucella/Ochrobactrum group</taxon>
        <taxon>Brucella</taxon>
    </lineage>
</organism>
<evidence type="ECO:0000313" key="4">
    <source>
        <dbReference type="Proteomes" id="UP000481643"/>
    </source>
</evidence>
<dbReference type="PANTHER" id="PTHR30486:SF6">
    <property type="entry name" value="TYPE IV PILUS RETRACTATION ATPASE PILT"/>
    <property type="match status" value="1"/>
</dbReference>
<name>A0A6L3Y560_9HYPH</name>
<evidence type="ECO:0000313" key="3">
    <source>
        <dbReference type="EMBL" id="KAB2676512.1"/>
    </source>
</evidence>
<evidence type="ECO:0000256" key="1">
    <source>
        <dbReference type="ARBA" id="ARBA00006611"/>
    </source>
</evidence>
<protein>
    <recommendedName>
        <fullName evidence="2">Bacterial type II secretion system protein E domain-containing protein</fullName>
    </recommendedName>
</protein>
<sequence>MIDEARLDQTPFDPKDTFVSVLKDEPSRFDSTPEIFDLFLVGAAKRGASDITIQSEARPRIQINSRQHFGTRRTLLRSEVDLLLSYIWRSSDAPSILRQGRCLDFSYEVQVSRHERYRFRVNATPITKNGGSGVELTLRALPSRTPTLDEVQFENELRPFLNPKSGIIVIAGGTGHGKSTTMAGITRHHLENHENPRKIVDFQAPIEFTFADILNEQSESASLIGQSEIGEGRDLPTFAAGIWSSLRRAPAIINVGEARDYSSMNGCIAASIQGHIVNTTTHAGSIAEGLRRMAMEFPAEEQAARAFDLISSLQIFITQHLIRTTDGTRRFAVREFLVFDDDVRDRFLDRPIDAWSAVVRQLLKEGVESDKVIARPLAKSVMQLVDKGEVTLSEARAYISRSAFEFLI</sequence>
<comment type="similarity">
    <text evidence="1">Belongs to the GSP E family.</text>
</comment>
<dbReference type="Gene3D" id="3.40.50.300">
    <property type="entry name" value="P-loop containing nucleotide triphosphate hydrolases"/>
    <property type="match status" value="1"/>
</dbReference>
<dbReference type="InterPro" id="IPR027417">
    <property type="entry name" value="P-loop_NTPase"/>
</dbReference>
<dbReference type="AlphaFoldDB" id="A0A6L3Y560"/>
<proteinExistence type="inferred from homology"/>